<evidence type="ECO:0000313" key="2">
    <source>
        <dbReference type="EMBL" id="GGE39236.1"/>
    </source>
</evidence>
<dbReference type="AlphaFoldDB" id="A0A917AAL2"/>
<reference evidence="2" key="1">
    <citation type="journal article" date="2014" name="Int. J. Syst. Evol. Microbiol.">
        <title>Complete genome sequence of Corynebacterium casei LMG S-19264T (=DSM 44701T), isolated from a smear-ripened cheese.</title>
        <authorList>
            <consortium name="US DOE Joint Genome Institute (JGI-PGF)"/>
            <person name="Walter F."/>
            <person name="Albersmeier A."/>
            <person name="Kalinowski J."/>
            <person name="Ruckert C."/>
        </authorList>
    </citation>
    <scope>NUCLEOTIDE SEQUENCE</scope>
    <source>
        <strain evidence="2">CGMCC 1.16012</strain>
    </source>
</reference>
<feature type="transmembrane region" description="Helical" evidence="1">
    <location>
        <begin position="14"/>
        <end position="35"/>
    </location>
</feature>
<protein>
    <submittedName>
        <fullName evidence="2">Uncharacterized protein</fullName>
    </submittedName>
</protein>
<comment type="caution">
    <text evidence="2">The sequence shown here is derived from an EMBL/GenBank/DDBJ whole genome shotgun (WGS) entry which is preliminary data.</text>
</comment>
<accession>A0A917AAL2</accession>
<organism evidence="2 3">
    <name type="scientific">Actibacterium pelagium</name>
    <dbReference type="NCBI Taxonomy" id="2029103"/>
    <lineage>
        <taxon>Bacteria</taxon>
        <taxon>Pseudomonadati</taxon>
        <taxon>Pseudomonadota</taxon>
        <taxon>Alphaproteobacteria</taxon>
        <taxon>Rhodobacterales</taxon>
        <taxon>Roseobacteraceae</taxon>
        <taxon>Actibacterium</taxon>
    </lineage>
</organism>
<sequence length="117" mass="12273">MTPELRTQMLIGRLNNYAAIMFTTMFVFVGVAVMIELGGGGYSAPLTMLAIGATAYGVLAGGSALDDMTALRDDMDEATAATNYGKTASARNIPMLKNISAVLVTLIGLAELYAIFV</sequence>
<name>A0A917AAL2_9RHOB</name>
<keyword evidence="1" id="KW-1133">Transmembrane helix</keyword>
<evidence type="ECO:0000313" key="3">
    <source>
        <dbReference type="Proteomes" id="UP000606730"/>
    </source>
</evidence>
<feature type="transmembrane region" description="Helical" evidence="1">
    <location>
        <begin position="41"/>
        <end position="65"/>
    </location>
</feature>
<proteinExistence type="predicted"/>
<dbReference type="RefSeq" id="WP_143226588.1">
    <property type="nucleotide sequence ID" value="NZ_BMKN01000001.1"/>
</dbReference>
<keyword evidence="1" id="KW-0812">Transmembrane</keyword>
<gene>
    <name evidence="2" type="ORF">GCM10011517_03700</name>
</gene>
<dbReference type="EMBL" id="BMKN01000001">
    <property type="protein sequence ID" value="GGE39236.1"/>
    <property type="molecule type" value="Genomic_DNA"/>
</dbReference>
<dbReference type="OrthoDB" id="7865394at2"/>
<evidence type="ECO:0000256" key="1">
    <source>
        <dbReference type="SAM" id="Phobius"/>
    </source>
</evidence>
<reference evidence="2" key="2">
    <citation type="submission" date="2020-09" db="EMBL/GenBank/DDBJ databases">
        <authorList>
            <person name="Sun Q."/>
            <person name="Zhou Y."/>
        </authorList>
    </citation>
    <scope>NUCLEOTIDE SEQUENCE</scope>
    <source>
        <strain evidence="2">CGMCC 1.16012</strain>
    </source>
</reference>
<feature type="transmembrane region" description="Helical" evidence="1">
    <location>
        <begin position="99"/>
        <end position="116"/>
    </location>
</feature>
<keyword evidence="3" id="KW-1185">Reference proteome</keyword>
<keyword evidence="1" id="KW-0472">Membrane</keyword>
<dbReference type="Proteomes" id="UP000606730">
    <property type="component" value="Unassembled WGS sequence"/>
</dbReference>